<dbReference type="EMBL" id="FOFV01000026">
    <property type="protein sequence ID" value="SES40020.1"/>
    <property type="molecule type" value="Genomic_DNA"/>
</dbReference>
<dbReference type="Proteomes" id="UP000199503">
    <property type="component" value="Unassembled WGS sequence"/>
</dbReference>
<evidence type="ECO:0000313" key="4">
    <source>
        <dbReference type="Proteomes" id="UP000199503"/>
    </source>
</evidence>
<keyword evidence="4" id="KW-1185">Reference proteome</keyword>
<keyword evidence="1" id="KW-0378">Hydrolase</keyword>
<dbReference type="GO" id="GO:0004527">
    <property type="term" value="F:exonuclease activity"/>
    <property type="evidence" value="ECO:0007669"/>
    <property type="project" value="UniProtKB-KW"/>
</dbReference>
<keyword evidence="3" id="KW-0269">Exonuclease</keyword>
<keyword evidence="3" id="KW-0540">Nuclease</keyword>
<proteinExistence type="predicted"/>
<accession>A0A1H9X1K4</accession>
<dbReference type="CDD" id="cd00840">
    <property type="entry name" value="MPP_Mre11_N"/>
    <property type="match status" value="1"/>
</dbReference>
<organism evidence="3 4">
    <name type="scientific">Lentzea albida</name>
    <dbReference type="NCBI Taxonomy" id="65499"/>
    <lineage>
        <taxon>Bacteria</taxon>
        <taxon>Bacillati</taxon>
        <taxon>Actinomycetota</taxon>
        <taxon>Actinomycetes</taxon>
        <taxon>Pseudonocardiales</taxon>
        <taxon>Pseudonocardiaceae</taxon>
        <taxon>Lentzea</taxon>
    </lineage>
</organism>
<protein>
    <submittedName>
        <fullName evidence="3">DNA repair exonuclease SbcCD nuclease subunit</fullName>
    </submittedName>
</protein>
<dbReference type="PANTHER" id="PTHR30337">
    <property type="entry name" value="COMPONENT OF ATP-DEPENDENT DSDNA EXONUCLEASE"/>
    <property type="match status" value="1"/>
</dbReference>
<sequence>MTSTRRLLHAADLHLDSPLLGLSAYENAPAEDIRGATRRAFEAMVDLAIEEQVIAVLLAGDLFDGEWRDYSSGMFFVKGLRRLREADIPVFLLRGNHDAESHITRTLELPSNTRELSTARPESVHREDLGISVHGQGFAQRRVMENLAAAYPEAAGGMFNIGMLHTALDGAYGHDPYAPCTVSDLAGLGYQYWALGHVHSHKVVEREPHIVFPGNLQGRSVRETGPKGCVIVEITDTTVSSVRPVALDVVRWTRVKVPISGCRDRHDVCDRVGAALRNASEEAGERLMACRVELEADAATQSLAWRERDALDAEIRSLSGDFDQVWVEKVRPVTAEREVLAASLGSATGEALHAAATELMNDPARLREVLTDAGLTTGVLQVFRDGEVDLHDPGLGRRLLGEALDELLAHLHPTRTDGTDQRKAGL</sequence>
<dbReference type="InterPro" id="IPR041796">
    <property type="entry name" value="Mre11_N"/>
</dbReference>
<dbReference type="PIRSF" id="PIRSF033091">
    <property type="entry name" value="Pesterase_YhaO"/>
    <property type="match status" value="1"/>
</dbReference>
<dbReference type="OrthoDB" id="9773856at2"/>
<evidence type="ECO:0000259" key="2">
    <source>
        <dbReference type="Pfam" id="PF00149"/>
    </source>
</evidence>
<feature type="domain" description="Calcineurin-like phosphoesterase" evidence="2">
    <location>
        <begin position="6"/>
        <end position="199"/>
    </location>
</feature>
<gene>
    <name evidence="3" type="ORF">SAMN04488000_126101</name>
</gene>
<dbReference type="PANTHER" id="PTHR30337:SF7">
    <property type="entry name" value="PHOSPHOESTERASE"/>
    <property type="match status" value="1"/>
</dbReference>
<dbReference type="InterPro" id="IPR004843">
    <property type="entry name" value="Calcineurin-like_PHP"/>
</dbReference>
<dbReference type="InterPro" id="IPR050535">
    <property type="entry name" value="DNA_Repair-Maintenance_Comp"/>
</dbReference>
<dbReference type="STRING" id="65499.SAMN04488000_126101"/>
<name>A0A1H9X1K4_9PSEU</name>
<dbReference type="AlphaFoldDB" id="A0A1H9X1K4"/>
<dbReference type="Gene3D" id="3.60.21.10">
    <property type="match status" value="1"/>
</dbReference>
<dbReference type="SUPFAM" id="SSF56300">
    <property type="entry name" value="Metallo-dependent phosphatases"/>
    <property type="match status" value="1"/>
</dbReference>
<dbReference type="InterPro" id="IPR014576">
    <property type="entry name" value="Pesterase_YhaO"/>
</dbReference>
<reference evidence="4" key="1">
    <citation type="submission" date="2016-10" db="EMBL/GenBank/DDBJ databases">
        <authorList>
            <person name="Varghese N."/>
            <person name="Submissions S."/>
        </authorList>
    </citation>
    <scope>NUCLEOTIDE SEQUENCE [LARGE SCALE GENOMIC DNA]</scope>
    <source>
        <strain evidence="4">DSM 44437</strain>
    </source>
</reference>
<dbReference type="Pfam" id="PF00149">
    <property type="entry name" value="Metallophos"/>
    <property type="match status" value="1"/>
</dbReference>
<evidence type="ECO:0000313" key="3">
    <source>
        <dbReference type="EMBL" id="SES40020.1"/>
    </source>
</evidence>
<dbReference type="RefSeq" id="WP_089926726.1">
    <property type="nucleotide sequence ID" value="NZ_FOFV01000026.1"/>
</dbReference>
<dbReference type="InterPro" id="IPR029052">
    <property type="entry name" value="Metallo-depent_PP-like"/>
</dbReference>
<evidence type="ECO:0000256" key="1">
    <source>
        <dbReference type="ARBA" id="ARBA00022801"/>
    </source>
</evidence>